<dbReference type="EMBL" id="JACXVP010000011">
    <property type="protein sequence ID" value="KAG5578373.1"/>
    <property type="molecule type" value="Genomic_DNA"/>
</dbReference>
<protein>
    <submittedName>
        <fullName evidence="1">Uncharacterized protein</fullName>
    </submittedName>
</protein>
<evidence type="ECO:0000313" key="2">
    <source>
        <dbReference type="Proteomes" id="UP000824120"/>
    </source>
</evidence>
<evidence type="ECO:0000313" key="1">
    <source>
        <dbReference type="EMBL" id="KAG5578373.1"/>
    </source>
</evidence>
<organism evidence="1 2">
    <name type="scientific">Solanum commersonii</name>
    <name type="common">Commerson's wild potato</name>
    <name type="synonym">Commerson's nightshade</name>
    <dbReference type="NCBI Taxonomy" id="4109"/>
    <lineage>
        <taxon>Eukaryota</taxon>
        <taxon>Viridiplantae</taxon>
        <taxon>Streptophyta</taxon>
        <taxon>Embryophyta</taxon>
        <taxon>Tracheophyta</taxon>
        <taxon>Spermatophyta</taxon>
        <taxon>Magnoliopsida</taxon>
        <taxon>eudicotyledons</taxon>
        <taxon>Gunneridae</taxon>
        <taxon>Pentapetalae</taxon>
        <taxon>asterids</taxon>
        <taxon>lamiids</taxon>
        <taxon>Solanales</taxon>
        <taxon>Solanaceae</taxon>
        <taxon>Solanoideae</taxon>
        <taxon>Solaneae</taxon>
        <taxon>Solanum</taxon>
    </lineage>
</organism>
<comment type="caution">
    <text evidence="1">The sequence shown here is derived from an EMBL/GenBank/DDBJ whole genome shotgun (WGS) entry which is preliminary data.</text>
</comment>
<accession>A0A9J5WSW0</accession>
<dbReference type="AlphaFoldDB" id="A0A9J5WSW0"/>
<gene>
    <name evidence="1" type="ORF">H5410_058507</name>
</gene>
<proteinExistence type="predicted"/>
<sequence>MMPDPCQILQSYTIFGGSDTHPSKFWKSLSNIERSNIPHLVSSRHSSSLPVEHQLLYRSWHCP</sequence>
<keyword evidence="2" id="KW-1185">Reference proteome</keyword>
<dbReference type="Proteomes" id="UP000824120">
    <property type="component" value="Chromosome 11"/>
</dbReference>
<reference evidence="1 2" key="1">
    <citation type="submission" date="2020-09" db="EMBL/GenBank/DDBJ databases">
        <title>De no assembly of potato wild relative species, Solanum commersonii.</title>
        <authorList>
            <person name="Cho K."/>
        </authorList>
    </citation>
    <scope>NUCLEOTIDE SEQUENCE [LARGE SCALE GENOMIC DNA]</scope>
    <source>
        <strain evidence="1">LZ3.2</strain>
        <tissue evidence="1">Leaf</tissue>
    </source>
</reference>
<name>A0A9J5WSW0_SOLCO</name>
<dbReference type="OrthoDB" id="1263665at2759"/>